<evidence type="ECO:0000259" key="1">
    <source>
        <dbReference type="PROSITE" id="PS51747"/>
    </source>
</evidence>
<dbReference type="EC" id="3.5.4.33" evidence="2"/>
<keyword evidence="3" id="KW-1185">Reference proteome</keyword>
<name>A0A5C5WVF1_9BACT</name>
<evidence type="ECO:0000313" key="2">
    <source>
        <dbReference type="EMBL" id="TWT53802.1"/>
    </source>
</evidence>
<feature type="domain" description="CMP/dCMP-type deaminase" evidence="1">
    <location>
        <begin position="15"/>
        <end position="129"/>
    </location>
</feature>
<keyword evidence="2" id="KW-0378">Hydrolase</keyword>
<dbReference type="Proteomes" id="UP000316598">
    <property type="component" value="Unassembled WGS sequence"/>
</dbReference>
<dbReference type="RefSeq" id="WP_242631845.1">
    <property type="nucleotide sequence ID" value="NZ_SJPI01000001.1"/>
</dbReference>
<dbReference type="PANTHER" id="PTHR11079:SF202">
    <property type="entry name" value="TRNA-SPECIFIC ADENOSINE DEAMINASE"/>
    <property type="match status" value="1"/>
</dbReference>
<organism evidence="2 3">
    <name type="scientific">Rubripirellula amarantea</name>
    <dbReference type="NCBI Taxonomy" id="2527999"/>
    <lineage>
        <taxon>Bacteria</taxon>
        <taxon>Pseudomonadati</taxon>
        <taxon>Planctomycetota</taxon>
        <taxon>Planctomycetia</taxon>
        <taxon>Pirellulales</taxon>
        <taxon>Pirellulaceae</taxon>
        <taxon>Rubripirellula</taxon>
    </lineage>
</organism>
<reference evidence="2 3" key="1">
    <citation type="submission" date="2019-02" db="EMBL/GenBank/DDBJ databases">
        <title>Deep-cultivation of Planctomycetes and their phenomic and genomic characterization uncovers novel biology.</title>
        <authorList>
            <person name="Wiegand S."/>
            <person name="Jogler M."/>
            <person name="Boedeker C."/>
            <person name="Pinto D."/>
            <person name="Vollmers J."/>
            <person name="Rivas-Marin E."/>
            <person name="Kohn T."/>
            <person name="Peeters S.H."/>
            <person name="Heuer A."/>
            <person name="Rast P."/>
            <person name="Oberbeckmann S."/>
            <person name="Bunk B."/>
            <person name="Jeske O."/>
            <person name="Meyerdierks A."/>
            <person name="Storesund J.E."/>
            <person name="Kallscheuer N."/>
            <person name="Luecker S."/>
            <person name="Lage O.M."/>
            <person name="Pohl T."/>
            <person name="Merkel B.J."/>
            <person name="Hornburger P."/>
            <person name="Mueller R.-W."/>
            <person name="Bruemmer F."/>
            <person name="Labrenz M."/>
            <person name="Spormann A.M."/>
            <person name="Op Den Camp H."/>
            <person name="Overmann J."/>
            <person name="Amann R."/>
            <person name="Jetten M.S.M."/>
            <person name="Mascher T."/>
            <person name="Medema M.H."/>
            <person name="Devos D.P."/>
            <person name="Kaster A.-K."/>
            <person name="Ovreas L."/>
            <person name="Rohde M."/>
            <person name="Galperin M.Y."/>
            <person name="Jogler C."/>
        </authorList>
    </citation>
    <scope>NUCLEOTIDE SEQUENCE [LARGE SCALE GENOMIC DNA]</scope>
    <source>
        <strain evidence="2 3">Pla22</strain>
    </source>
</reference>
<protein>
    <submittedName>
        <fullName evidence="2">tRNA-specific adenosine deaminase</fullName>
        <ecNumber evidence="2">3.5.4.33</ecNumber>
    </submittedName>
</protein>
<dbReference type="Gene3D" id="3.40.140.10">
    <property type="entry name" value="Cytidine Deaminase, domain 2"/>
    <property type="match status" value="1"/>
</dbReference>
<dbReference type="InterPro" id="IPR016193">
    <property type="entry name" value="Cytidine_deaminase-like"/>
</dbReference>
<dbReference type="GO" id="GO:0002100">
    <property type="term" value="P:tRNA wobble adenosine to inosine editing"/>
    <property type="evidence" value="ECO:0007669"/>
    <property type="project" value="TreeGrafter"/>
</dbReference>
<sequence>METHQYVKLDSVTELRLKRWMKAALAEAERGTENGEHPFGAAIYTPEGEQLSVACNTVCSTNNPAAHAEVNAIASACQAIGEPSLTNHWLVATAEPCPMCLSTAAIAGIKFIAFGASQAVVNEAGYGGLGVTGRDLARQMSANIHLRSSILANDCVSFLLRNRKRNR</sequence>
<evidence type="ECO:0000313" key="3">
    <source>
        <dbReference type="Proteomes" id="UP000316598"/>
    </source>
</evidence>
<dbReference type="PROSITE" id="PS51747">
    <property type="entry name" value="CYT_DCMP_DEAMINASES_2"/>
    <property type="match status" value="1"/>
</dbReference>
<accession>A0A5C5WVF1</accession>
<dbReference type="CDD" id="cd01285">
    <property type="entry name" value="nucleoside_deaminase"/>
    <property type="match status" value="1"/>
</dbReference>
<dbReference type="EMBL" id="SJPI01000001">
    <property type="protein sequence ID" value="TWT53802.1"/>
    <property type="molecule type" value="Genomic_DNA"/>
</dbReference>
<dbReference type="Pfam" id="PF00383">
    <property type="entry name" value="dCMP_cyt_deam_1"/>
    <property type="match status" value="1"/>
</dbReference>
<dbReference type="InterPro" id="IPR002125">
    <property type="entry name" value="CMP_dCMP_dom"/>
</dbReference>
<dbReference type="PANTHER" id="PTHR11079">
    <property type="entry name" value="CYTOSINE DEAMINASE FAMILY MEMBER"/>
    <property type="match status" value="1"/>
</dbReference>
<gene>
    <name evidence="2" type="primary">tadA_1</name>
    <name evidence="2" type="ORF">Pla22_14350</name>
</gene>
<dbReference type="AlphaFoldDB" id="A0A5C5WVF1"/>
<comment type="caution">
    <text evidence="2">The sequence shown here is derived from an EMBL/GenBank/DDBJ whole genome shotgun (WGS) entry which is preliminary data.</text>
</comment>
<proteinExistence type="predicted"/>
<dbReference type="SUPFAM" id="SSF53927">
    <property type="entry name" value="Cytidine deaminase-like"/>
    <property type="match status" value="1"/>
</dbReference>
<dbReference type="GO" id="GO:0052717">
    <property type="term" value="F:tRNA-specific adenosine-34 deaminase activity"/>
    <property type="evidence" value="ECO:0007669"/>
    <property type="project" value="UniProtKB-EC"/>
</dbReference>